<proteinExistence type="predicted"/>
<reference evidence="1 2" key="1">
    <citation type="journal article" date="2022" name="bioRxiv">
        <title>The genome of the oomycete Peronosclerospora sorghi, a cosmopolitan pathogen of maize and sorghum, is inflated with dispersed pseudogenes.</title>
        <authorList>
            <person name="Fletcher K."/>
            <person name="Martin F."/>
            <person name="Isakeit T."/>
            <person name="Cavanaugh K."/>
            <person name="Magill C."/>
            <person name="Michelmore R."/>
        </authorList>
    </citation>
    <scope>NUCLEOTIDE SEQUENCE [LARGE SCALE GENOMIC DNA]</scope>
    <source>
        <strain evidence="1">P6</strain>
    </source>
</reference>
<sequence>MNKPKLFSLKNINVDELSKSNAPQEAVAGRAQEQQHGPPPTSKPFLDKVPVKVWTQEMEKTENQRECVICLSDYEKDVTIISLRAATPSTRVVA</sequence>
<evidence type="ECO:0000313" key="1">
    <source>
        <dbReference type="EMBL" id="KAI9921290.1"/>
    </source>
</evidence>
<name>A0ACC0WTE1_9STRA</name>
<comment type="caution">
    <text evidence="1">The sequence shown here is derived from an EMBL/GenBank/DDBJ whole genome shotgun (WGS) entry which is preliminary data.</text>
</comment>
<organism evidence="1 2">
    <name type="scientific">Peronosclerospora sorghi</name>
    <dbReference type="NCBI Taxonomy" id="230839"/>
    <lineage>
        <taxon>Eukaryota</taxon>
        <taxon>Sar</taxon>
        <taxon>Stramenopiles</taxon>
        <taxon>Oomycota</taxon>
        <taxon>Peronosporomycetes</taxon>
        <taxon>Peronosporales</taxon>
        <taxon>Peronosporaceae</taxon>
        <taxon>Peronosclerospora</taxon>
    </lineage>
</organism>
<protein>
    <submittedName>
        <fullName evidence="1">Uncharacterized protein</fullName>
    </submittedName>
</protein>
<evidence type="ECO:0000313" key="2">
    <source>
        <dbReference type="Proteomes" id="UP001163321"/>
    </source>
</evidence>
<keyword evidence="2" id="KW-1185">Reference proteome</keyword>
<gene>
    <name evidence="1" type="ORF">PsorP6_001126</name>
</gene>
<accession>A0ACC0WTE1</accession>
<dbReference type="Proteomes" id="UP001163321">
    <property type="component" value="Chromosome 1"/>
</dbReference>
<dbReference type="EMBL" id="CM047580">
    <property type="protein sequence ID" value="KAI9921290.1"/>
    <property type="molecule type" value="Genomic_DNA"/>
</dbReference>